<dbReference type="Proteomes" id="UP000198287">
    <property type="component" value="Unassembled WGS sequence"/>
</dbReference>
<keyword evidence="4" id="KW-1185">Reference proteome</keyword>
<name>A0A226EFE7_FOLCA</name>
<evidence type="ECO:0000313" key="3">
    <source>
        <dbReference type="EMBL" id="OXA56363.1"/>
    </source>
</evidence>
<feature type="domain" description="PiggyBac transposable element-derived protein" evidence="2">
    <location>
        <begin position="421"/>
        <end position="505"/>
    </location>
</feature>
<dbReference type="Pfam" id="PF13843">
    <property type="entry name" value="DDE_Tnp_1_7"/>
    <property type="match status" value="2"/>
</dbReference>
<dbReference type="OrthoDB" id="123207at2759"/>
<accession>A0A226EFE7</accession>
<gene>
    <name evidence="3" type="ORF">Fcan01_09941</name>
</gene>
<dbReference type="EMBL" id="LNIX01000004">
    <property type="protein sequence ID" value="OXA56363.1"/>
    <property type="molecule type" value="Genomic_DNA"/>
</dbReference>
<proteinExistence type="predicted"/>
<dbReference type="OMA" id="RITIDNW"/>
<reference evidence="3 4" key="1">
    <citation type="submission" date="2015-12" db="EMBL/GenBank/DDBJ databases">
        <title>The genome of Folsomia candida.</title>
        <authorList>
            <person name="Faddeeva A."/>
            <person name="Derks M.F."/>
            <person name="Anvar Y."/>
            <person name="Smit S."/>
            <person name="Van Straalen N."/>
            <person name="Roelofs D."/>
        </authorList>
    </citation>
    <scope>NUCLEOTIDE SEQUENCE [LARGE SCALE GENOMIC DNA]</scope>
    <source>
        <strain evidence="3 4">VU population</strain>
        <tissue evidence="3">Whole body</tissue>
    </source>
</reference>
<comment type="caution">
    <text evidence="3">The sequence shown here is derived from an EMBL/GenBank/DDBJ whole genome shotgun (WGS) entry which is preliminary data.</text>
</comment>
<sequence>MGDDELNFDLNKDDEIWGIGLGKPFRLELNENLLIKKGPKYIKVMCSLNGNHAPKYIKVVCSDCGNHAPKHINVISSGMSDSEDDEFSLGQFSHCDSDEEFLLHEHNDDDDENMINFPEDEDEEGADVDSEDELGDLDEHPDTNVIRYRKNVPFSPQVSDYEDPGEFLKPDFGITMESTALEILQKFLDPEILDEIVLQTNVYVQQQRRANRNTMKDWSPVNGEEIWQFFSLVMMMGLVIKPEIKDYWSTDSMFSTPFFGQVMSRNRFESILRGFHLVDNDTVPPNNKDRYIKFGSFMDKLFQNFRKAINLGSFLTVDETLLSFKGRLSFKQYLKDKRARFGMKLYLLCDSASRFVLKALPYQGRTTKIENSSWIQELGFGGATVMTLLHGYFNKFHRITIDNWFVSPILALRLKQLDILVERWSDRREVIMLNTFMGHRMEEITTTNPNNNREKPSTVLVYNATMGAVDNVDRVTKPFTSVRKSFKWYRKVFFYFLDIAIYNSHIIHSSFRPTKEHSSYKDFVRIIIKEILEKYPPQRLSLGRKSNTQSERRIGTHFPEKMLEDNVSVFRDCHLCCLEGKRRTTAFRCETCLKFFCIKSTDSCFKRFHTLSKLPVKRKRSNANASSASTSQSIMYQSVPRSETYSEIGLGFGEANEVRFQQADFESNVVVMEKEEELFSI</sequence>
<evidence type="ECO:0000313" key="4">
    <source>
        <dbReference type="Proteomes" id="UP000198287"/>
    </source>
</evidence>
<evidence type="ECO:0000256" key="1">
    <source>
        <dbReference type="SAM" id="MobiDB-lite"/>
    </source>
</evidence>
<protein>
    <submittedName>
        <fullName evidence="3">PiggyBac transposable element-derived protein 4</fullName>
    </submittedName>
</protein>
<dbReference type="PANTHER" id="PTHR46599">
    <property type="entry name" value="PIGGYBAC TRANSPOSABLE ELEMENT-DERIVED PROTEIN 4"/>
    <property type="match status" value="1"/>
</dbReference>
<dbReference type="InterPro" id="IPR029526">
    <property type="entry name" value="PGBD"/>
</dbReference>
<dbReference type="PANTHER" id="PTHR46599:SF3">
    <property type="entry name" value="PIGGYBAC TRANSPOSABLE ELEMENT-DERIVED PROTEIN 4"/>
    <property type="match status" value="1"/>
</dbReference>
<evidence type="ECO:0000259" key="2">
    <source>
        <dbReference type="Pfam" id="PF13843"/>
    </source>
</evidence>
<organism evidence="3 4">
    <name type="scientific">Folsomia candida</name>
    <name type="common">Springtail</name>
    <dbReference type="NCBI Taxonomy" id="158441"/>
    <lineage>
        <taxon>Eukaryota</taxon>
        <taxon>Metazoa</taxon>
        <taxon>Ecdysozoa</taxon>
        <taxon>Arthropoda</taxon>
        <taxon>Hexapoda</taxon>
        <taxon>Collembola</taxon>
        <taxon>Entomobryomorpha</taxon>
        <taxon>Isotomoidea</taxon>
        <taxon>Isotomidae</taxon>
        <taxon>Proisotominae</taxon>
        <taxon>Folsomia</taxon>
    </lineage>
</organism>
<dbReference type="AlphaFoldDB" id="A0A226EFE7"/>
<feature type="domain" description="PiggyBac transposable element-derived protein" evidence="2">
    <location>
        <begin position="180"/>
        <end position="419"/>
    </location>
</feature>
<feature type="region of interest" description="Disordered" evidence="1">
    <location>
        <begin position="109"/>
        <end position="142"/>
    </location>
</feature>
<feature type="compositionally biased region" description="Acidic residues" evidence="1">
    <location>
        <begin position="109"/>
        <end position="136"/>
    </location>
</feature>
<dbReference type="CDD" id="cd19757">
    <property type="entry name" value="Bbox1"/>
    <property type="match status" value="1"/>
</dbReference>